<dbReference type="SUPFAM" id="SSF55653">
    <property type="entry name" value="Ribosomal protein L9 C-domain"/>
    <property type="match status" value="1"/>
</dbReference>
<dbReference type="InterPro" id="IPR020594">
    <property type="entry name" value="Ribosomal_bL9_bac/chp"/>
</dbReference>
<dbReference type="eggNOG" id="COG0359">
    <property type="taxonomic scope" value="Bacteria"/>
</dbReference>
<feature type="coiled-coil region" evidence="8">
    <location>
        <begin position="47"/>
        <end position="74"/>
    </location>
</feature>
<evidence type="ECO:0000256" key="7">
    <source>
        <dbReference type="HAMAP-Rule" id="MF_00503"/>
    </source>
</evidence>
<dbReference type="InterPro" id="IPR000244">
    <property type="entry name" value="Ribosomal_bL9"/>
</dbReference>
<keyword evidence="8" id="KW-0175">Coiled coil</keyword>
<dbReference type="RefSeq" id="WP_006682820.1">
    <property type="nucleotide sequence ID" value="NZ_CAFB01000045.1"/>
</dbReference>
<dbReference type="InterPro" id="IPR020070">
    <property type="entry name" value="Ribosomal_bL9_N"/>
</dbReference>
<dbReference type="GO" id="GO:0006412">
    <property type="term" value="P:translation"/>
    <property type="evidence" value="ECO:0007669"/>
    <property type="project" value="UniProtKB-UniRule"/>
</dbReference>
<sequence length="153" mass="16599">MPHTQVILLEKVSKLGALGSLVKVKKGYARNFLIPFKKACRATPAAIQEFEARRAELERIAAEKLADAQQLGEKLAGLTLQITQKSGVDGRLFGSVTNQDIAQALKAQNHDIAKTQIRMPEGPFKRIGDYPVQIGLHTDVAVEIVVSVLGESA</sequence>
<dbReference type="Gene3D" id="3.10.430.100">
    <property type="entry name" value="Ribosomal protein L9, C-terminal domain"/>
    <property type="match status" value="1"/>
</dbReference>
<dbReference type="OrthoDB" id="9788336at2"/>
<dbReference type="InterPro" id="IPR036791">
    <property type="entry name" value="Ribosomal_bL9_C_sf"/>
</dbReference>
<dbReference type="SUPFAM" id="SSF55658">
    <property type="entry name" value="L9 N-domain-like"/>
    <property type="match status" value="1"/>
</dbReference>
<dbReference type="PROSITE" id="PS00651">
    <property type="entry name" value="RIBOSOMAL_L9"/>
    <property type="match status" value="1"/>
</dbReference>
<gene>
    <name evidence="7 10" type="primary">rplI</name>
    <name evidence="10" type="ORF">CAGGBEG34_280007</name>
</gene>
<organism evidence="10 11">
    <name type="scientific">Candidatus Glomeribacter gigasporarum BEG34</name>
    <dbReference type="NCBI Taxonomy" id="1070319"/>
    <lineage>
        <taxon>Bacteria</taxon>
        <taxon>Pseudomonadati</taxon>
        <taxon>Pseudomonadota</taxon>
        <taxon>Betaproteobacteria</taxon>
        <taxon>Burkholderiales</taxon>
        <taxon>Burkholderiaceae</taxon>
        <taxon>Candidatus Glomeribacter</taxon>
    </lineage>
</organism>
<evidence type="ECO:0000256" key="8">
    <source>
        <dbReference type="SAM" id="Coils"/>
    </source>
</evidence>
<comment type="similarity">
    <text evidence="1 7">Belongs to the bacterial ribosomal protein bL9 family.</text>
</comment>
<evidence type="ECO:0000313" key="11">
    <source>
        <dbReference type="Proteomes" id="UP000054051"/>
    </source>
</evidence>
<evidence type="ECO:0000256" key="5">
    <source>
        <dbReference type="ARBA" id="ARBA00023274"/>
    </source>
</evidence>
<evidence type="ECO:0000256" key="4">
    <source>
        <dbReference type="ARBA" id="ARBA00022980"/>
    </source>
</evidence>
<dbReference type="Gene3D" id="3.40.5.10">
    <property type="entry name" value="Ribosomal protein L9, N-terminal domain"/>
    <property type="match status" value="1"/>
</dbReference>
<dbReference type="GO" id="GO:0003735">
    <property type="term" value="F:structural constituent of ribosome"/>
    <property type="evidence" value="ECO:0007669"/>
    <property type="project" value="InterPro"/>
</dbReference>
<keyword evidence="3 7" id="KW-0694">RNA-binding</keyword>
<reference evidence="10 11" key="1">
    <citation type="submission" date="2011-08" db="EMBL/GenBank/DDBJ databases">
        <title>The genome of the obligate endobacterium of an arbuscular mycorrhizal fungus reveals an interphylum network of nutritional interactions.</title>
        <authorList>
            <person name="Ghignone S."/>
            <person name="Salvioli A."/>
            <person name="Anca I."/>
            <person name="Lumini E."/>
            <person name="Ortu G."/>
            <person name="Petiti L."/>
            <person name="Cruveiller S."/>
            <person name="Bianciotto V."/>
            <person name="Piffanelli P."/>
            <person name="Lanfranco L."/>
            <person name="Bonfante P."/>
        </authorList>
    </citation>
    <scope>NUCLEOTIDE SEQUENCE [LARGE SCALE GENOMIC DNA]</scope>
    <source>
        <strain evidence="10 11">BEG34</strain>
    </source>
</reference>
<comment type="caution">
    <text evidence="10">The sequence shown here is derived from an EMBL/GenBank/DDBJ whole genome shotgun (WGS) entry which is preliminary data.</text>
</comment>
<keyword evidence="11" id="KW-1185">Reference proteome</keyword>
<keyword evidence="5 7" id="KW-0687">Ribonucleoprotein</keyword>
<evidence type="ECO:0000256" key="3">
    <source>
        <dbReference type="ARBA" id="ARBA00022884"/>
    </source>
</evidence>
<dbReference type="HAMAP" id="MF_00503">
    <property type="entry name" value="Ribosomal_bL9"/>
    <property type="match status" value="1"/>
</dbReference>
<evidence type="ECO:0000256" key="1">
    <source>
        <dbReference type="ARBA" id="ARBA00010605"/>
    </source>
</evidence>
<proteinExistence type="inferred from homology"/>
<dbReference type="PANTHER" id="PTHR21368">
    <property type="entry name" value="50S RIBOSOMAL PROTEIN L9"/>
    <property type="match status" value="1"/>
</dbReference>
<protein>
    <recommendedName>
        <fullName evidence="6 7">Large ribosomal subunit protein bL9</fullName>
    </recommendedName>
</protein>
<dbReference type="GO" id="GO:1990904">
    <property type="term" value="C:ribonucleoprotein complex"/>
    <property type="evidence" value="ECO:0007669"/>
    <property type="project" value="UniProtKB-KW"/>
</dbReference>
<evidence type="ECO:0000259" key="9">
    <source>
        <dbReference type="PROSITE" id="PS00651"/>
    </source>
</evidence>
<dbReference type="GO" id="GO:0019843">
    <property type="term" value="F:rRNA binding"/>
    <property type="evidence" value="ECO:0007669"/>
    <property type="project" value="UniProtKB-UniRule"/>
</dbReference>
<dbReference type="InterPro" id="IPR020069">
    <property type="entry name" value="Ribosomal_bL9_C"/>
</dbReference>
<dbReference type="InterPro" id="IPR036935">
    <property type="entry name" value="Ribosomal_bL9_N_sf"/>
</dbReference>
<accession>G2JA67</accession>
<evidence type="ECO:0000313" key="10">
    <source>
        <dbReference type="EMBL" id="CCD29667.1"/>
    </source>
</evidence>
<keyword evidence="4 7" id="KW-0689">Ribosomal protein</keyword>
<dbReference type="Proteomes" id="UP000054051">
    <property type="component" value="Unassembled WGS sequence"/>
</dbReference>
<dbReference type="AlphaFoldDB" id="G2JA67"/>
<dbReference type="STRING" id="1070319.CAGGBEG34_280007"/>
<dbReference type="EMBL" id="CAFB01000045">
    <property type="protein sequence ID" value="CCD29667.1"/>
    <property type="molecule type" value="Genomic_DNA"/>
</dbReference>
<dbReference type="Pfam" id="PF01281">
    <property type="entry name" value="Ribosomal_L9_N"/>
    <property type="match status" value="1"/>
</dbReference>
<name>G2JA67_9BURK</name>
<keyword evidence="2 7" id="KW-0699">rRNA-binding</keyword>
<evidence type="ECO:0000256" key="2">
    <source>
        <dbReference type="ARBA" id="ARBA00022730"/>
    </source>
</evidence>
<evidence type="ECO:0000256" key="6">
    <source>
        <dbReference type="ARBA" id="ARBA00035292"/>
    </source>
</evidence>
<dbReference type="GO" id="GO:0005840">
    <property type="term" value="C:ribosome"/>
    <property type="evidence" value="ECO:0007669"/>
    <property type="project" value="UniProtKB-KW"/>
</dbReference>
<dbReference type="NCBIfam" id="TIGR00158">
    <property type="entry name" value="L9"/>
    <property type="match status" value="1"/>
</dbReference>
<dbReference type="Pfam" id="PF03948">
    <property type="entry name" value="Ribosomal_L9_C"/>
    <property type="match status" value="1"/>
</dbReference>
<dbReference type="InterPro" id="IPR009027">
    <property type="entry name" value="Ribosomal_bL9/RNase_H1_N"/>
</dbReference>
<comment type="function">
    <text evidence="7">Binds to the 23S rRNA.</text>
</comment>
<feature type="domain" description="Ribosomal protein L9" evidence="9">
    <location>
        <begin position="16"/>
        <end position="43"/>
    </location>
</feature>